<gene>
    <name evidence="2" type="ORF">B0T26DRAFT_713435</name>
</gene>
<dbReference type="Proteomes" id="UP001172101">
    <property type="component" value="Unassembled WGS sequence"/>
</dbReference>
<feature type="non-terminal residue" evidence="2">
    <location>
        <position position="125"/>
    </location>
</feature>
<dbReference type="GeneID" id="85325389"/>
<dbReference type="EMBL" id="JAUIRO010000004">
    <property type="protein sequence ID" value="KAK0718484.1"/>
    <property type="molecule type" value="Genomic_DNA"/>
</dbReference>
<comment type="caution">
    <text evidence="2">The sequence shown here is derived from an EMBL/GenBank/DDBJ whole genome shotgun (WGS) entry which is preliminary data.</text>
</comment>
<dbReference type="RefSeq" id="XP_060297277.1">
    <property type="nucleotide sequence ID" value="XM_060442119.1"/>
</dbReference>
<sequence length="125" mass="14329">LRGANYAKDFSAARVDFGSYRGKIVKSKATENIATTDHKDYPWRDVAKVLISNNRKWTFELRPKHTSCHGTAHFGPSKPINRDTSHENHPPIERDFNKLKLRVVFGPEYKAFIASYINRLAIPDC</sequence>
<reference evidence="2" key="1">
    <citation type="submission" date="2023-06" db="EMBL/GenBank/DDBJ databases">
        <title>Genome-scale phylogeny and comparative genomics of the fungal order Sordariales.</title>
        <authorList>
            <consortium name="Lawrence Berkeley National Laboratory"/>
            <person name="Hensen N."/>
            <person name="Bonometti L."/>
            <person name="Westerberg I."/>
            <person name="Brannstrom I.O."/>
            <person name="Guillou S."/>
            <person name="Cros-Aarteil S."/>
            <person name="Calhoun S."/>
            <person name="Haridas S."/>
            <person name="Kuo A."/>
            <person name="Mondo S."/>
            <person name="Pangilinan J."/>
            <person name="Riley R."/>
            <person name="LaButti K."/>
            <person name="Andreopoulos B."/>
            <person name="Lipzen A."/>
            <person name="Chen C."/>
            <person name="Yanf M."/>
            <person name="Daum C."/>
            <person name="Ng V."/>
            <person name="Clum A."/>
            <person name="Steindorff A."/>
            <person name="Ohm R."/>
            <person name="Martin F."/>
            <person name="Silar P."/>
            <person name="Natvig D."/>
            <person name="Lalanne C."/>
            <person name="Gautier V."/>
            <person name="Ament-velasquez S.L."/>
            <person name="Kruys A."/>
            <person name="Hutchinson M.I."/>
            <person name="Powell A.J."/>
            <person name="Barry K."/>
            <person name="Miller A.N."/>
            <person name="Grigoriev I.V."/>
            <person name="Debuchy R."/>
            <person name="Gladieux P."/>
            <person name="Thoren M.H."/>
            <person name="Johannesson H."/>
        </authorList>
    </citation>
    <scope>NUCLEOTIDE SEQUENCE</scope>
    <source>
        <strain evidence="2">SMH2392-1A</strain>
    </source>
</reference>
<protein>
    <submittedName>
        <fullName evidence="2">Uncharacterized protein</fullName>
    </submittedName>
</protein>
<proteinExistence type="predicted"/>
<evidence type="ECO:0000256" key="1">
    <source>
        <dbReference type="SAM" id="MobiDB-lite"/>
    </source>
</evidence>
<organism evidence="2 3">
    <name type="scientific">Lasiosphaeria miniovina</name>
    <dbReference type="NCBI Taxonomy" id="1954250"/>
    <lineage>
        <taxon>Eukaryota</taxon>
        <taxon>Fungi</taxon>
        <taxon>Dikarya</taxon>
        <taxon>Ascomycota</taxon>
        <taxon>Pezizomycotina</taxon>
        <taxon>Sordariomycetes</taxon>
        <taxon>Sordariomycetidae</taxon>
        <taxon>Sordariales</taxon>
        <taxon>Lasiosphaeriaceae</taxon>
        <taxon>Lasiosphaeria</taxon>
    </lineage>
</organism>
<feature type="compositionally biased region" description="Basic and acidic residues" evidence="1">
    <location>
        <begin position="80"/>
        <end position="92"/>
    </location>
</feature>
<accession>A0AA40AMC7</accession>
<feature type="region of interest" description="Disordered" evidence="1">
    <location>
        <begin position="70"/>
        <end position="92"/>
    </location>
</feature>
<evidence type="ECO:0000313" key="2">
    <source>
        <dbReference type="EMBL" id="KAK0718484.1"/>
    </source>
</evidence>
<name>A0AA40AMC7_9PEZI</name>
<keyword evidence="3" id="KW-1185">Reference proteome</keyword>
<evidence type="ECO:0000313" key="3">
    <source>
        <dbReference type="Proteomes" id="UP001172101"/>
    </source>
</evidence>
<dbReference type="AlphaFoldDB" id="A0AA40AMC7"/>